<keyword evidence="1" id="KW-0472">Membrane</keyword>
<dbReference type="OrthoDB" id="2740332at2"/>
<evidence type="ECO:0000256" key="1">
    <source>
        <dbReference type="SAM" id="Phobius"/>
    </source>
</evidence>
<dbReference type="AlphaFoldDB" id="A0A318TUP0"/>
<feature type="transmembrane region" description="Helical" evidence="1">
    <location>
        <begin position="6"/>
        <end position="25"/>
    </location>
</feature>
<evidence type="ECO:0008006" key="4">
    <source>
        <dbReference type="Google" id="ProtNLM"/>
    </source>
</evidence>
<organism evidence="2 3">
    <name type="scientific">Ureibacillus chungkukjangi</name>
    <dbReference type="NCBI Taxonomy" id="1202712"/>
    <lineage>
        <taxon>Bacteria</taxon>
        <taxon>Bacillati</taxon>
        <taxon>Bacillota</taxon>
        <taxon>Bacilli</taxon>
        <taxon>Bacillales</taxon>
        <taxon>Caryophanaceae</taxon>
        <taxon>Ureibacillus</taxon>
    </lineage>
</organism>
<dbReference type="EMBL" id="QJTJ01000002">
    <property type="protein sequence ID" value="PYF08384.1"/>
    <property type="molecule type" value="Genomic_DNA"/>
</dbReference>
<keyword evidence="1" id="KW-0812">Transmembrane</keyword>
<evidence type="ECO:0000313" key="3">
    <source>
        <dbReference type="Proteomes" id="UP000247416"/>
    </source>
</evidence>
<comment type="caution">
    <text evidence="2">The sequence shown here is derived from an EMBL/GenBank/DDBJ whole genome shotgun (WGS) entry which is preliminary data.</text>
</comment>
<keyword evidence="1" id="KW-1133">Transmembrane helix</keyword>
<evidence type="ECO:0000313" key="2">
    <source>
        <dbReference type="EMBL" id="PYF08384.1"/>
    </source>
</evidence>
<name>A0A318TUP0_9BACL</name>
<protein>
    <recommendedName>
        <fullName evidence="4">DUF3139 domain-containing protein</fullName>
    </recommendedName>
</protein>
<proteinExistence type="predicted"/>
<keyword evidence="3" id="KW-1185">Reference proteome</keyword>
<accession>A0A318TUP0</accession>
<reference evidence="2 3" key="1">
    <citation type="submission" date="2018-06" db="EMBL/GenBank/DDBJ databases">
        <title>Genomic Encyclopedia of Archaeal and Bacterial Type Strains, Phase II (KMG-II): from individual species to whole genera.</title>
        <authorList>
            <person name="Goeker M."/>
        </authorList>
    </citation>
    <scope>NUCLEOTIDE SEQUENCE [LARGE SCALE GENOMIC DNA]</scope>
    <source>
        <strain evidence="2 3">KACC 16626</strain>
    </source>
</reference>
<dbReference type="RefSeq" id="WP_107931844.1">
    <property type="nucleotide sequence ID" value="NZ_CP085009.1"/>
</dbReference>
<dbReference type="Proteomes" id="UP000247416">
    <property type="component" value="Unassembled WGS sequence"/>
</dbReference>
<sequence length="126" mass="14961">MEFNAFRLIVFIIALIALFIVALLLKKNWRKWSYIAILALLIAYAAVEITAPMIRAHNYESFLIKVENKLNEQYPNQKWTMNKDINLYSFPYDFAVEVIFENDPNVSYQYTLEDGKLHEYARMELE</sequence>
<feature type="transmembrane region" description="Helical" evidence="1">
    <location>
        <begin position="32"/>
        <end position="54"/>
    </location>
</feature>
<gene>
    <name evidence="2" type="ORF">BJ095_102150</name>
</gene>